<proteinExistence type="predicted"/>
<dbReference type="AlphaFoldDB" id="A0AAU7JEU7"/>
<organism evidence="1">
    <name type="scientific">Alsobacter sp. KACC 23698</name>
    <dbReference type="NCBI Taxonomy" id="3149229"/>
    <lineage>
        <taxon>Bacteria</taxon>
        <taxon>Pseudomonadati</taxon>
        <taxon>Pseudomonadota</taxon>
        <taxon>Alphaproteobacteria</taxon>
        <taxon>Hyphomicrobiales</taxon>
        <taxon>Alsobacteraceae</taxon>
        <taxon>Alsobacter</taxon>
    </lineage>
</organism>
<dbReference type="EMBL" id="CP157484">
    <property type="protein sequence ID" value="XBO38675.1"/>
    <property type="molecule type" value="Genomic_DNA"/>
</dbReference>
<sequence>MPRYIILDNVTGSIVADTLDLDGPPREESPLDAVRRYDDLTVEGQRSYAQEHPSAALNDVLGYLVYLAPDDYPKIKDGDDQDVIDAMIAACEPAAFVEVRES</sequence>
<name>A0AAU7JEU7_9HYPH</name>
<accession>A0AAU7JEU7</accession>
<evidence type="ECO:0000313" key="1">
    <source>
        <dbReference type="EMBL" id="XBO38675.1"/>
    </source>
</evidence>
<protein>
    <submittedName>
        <fullName evidence="1">Uncharacterized protein</fullName>
    </submittedName>
</protein>
<reference evidence="1" key="1">
    <citation type="submission" date="2024-05" db="EMBL/GenBank/DDBJ databases">
        <authorList>
            <person name="Kim S."/>
            <person name="Heo J."/>
            <person name="Choi H."/>
            <person name="Choi Y."/>
            <person name="Kwon S.-W."/>
            <person name="Kim Y."/>
        </authorList>
    </citation>
    <scope>NUCLEOTIDE SEQUENCE</scope>
    <source>
        <strain evidence="1">KACC 23698</strain>
    </source>
</reference>
<gene>
    <name evidence="1" type="ORF">ABEG18_23760</name>
</gene>
<dbReference type="RefSeq" id="WP_406855516.1">
    <property type="nucleotide sequence ID" value="NZ_CP157484.1"/>
</dbReference>